<evidence type="ECO:0000256" key="8">
    <source>
        <dbReference type="ARBA" id="ARBA00023065"/>
    </source>
</evidence>
<dbReference type="Pfam" id="PF23256">
    <property type="entry name" value="CHX17_2nd"/>
    <property type="match status" value="2"/>
</dbReference>
<dbReference type="InterPro" id="IPR050794">
    <property type="entry name" value="CPA2_transporter"/>
</dbReference>
<dbReference type="InterPro" id="IPR057291">
    <property type="entry name" value="CHX17_2nd"/>
</dbReference>
<feature type="domain" description="Cation/H(+) antiporter central" evidence="13">
    <location>
        <begin position="1106"/>
        <end position="1227"/>
    </location>
</feature>
<gene>
    <name evidence="15" type="ORF">DCAF_LOCUS24072</name>
</gene>
<dbReference type="InterPro" id="IPR057290">
    <property type="entry name" value="CHX17_C"/>
</dbReference>
<evidence type="ECO:0000259" key="14">
    <source>
        <dbReference type="Pfam" id="PF23259"/>
    </source>
</evidence>
<evidence type="ECO:0000256" key="4">
    <source>
        <dbReference type="ARBA" id="ARBA00022538"/>
    </source>
</evidence>
<feature type="transmembrane region" description="Helical" evidence="11">
    <location>
        <begin position="249"/>
        <end position="269"/>
    </location>
</feature>
<feature type="domain" description="Cation/H(+) antiporter C-terminal" evidence="14">
    <location>
        <begin position="524"/>
        <end position="666"/>
    </location>
</feature>
<evidence type="ECO:0000256" key="5">
    <source>
        <dbReference type="ARBA" id="ARBA00022692"/>
    </source>
</evidence>
<organism evidence="15 16">
    <name type="scientific">Dovyalis caffra</name>
    <dbReference type="NCBI Taxonomy" id="77055"/>
    <lineage>
        <taxon>Eukaryota</taxon>
        <taxon>Viridiplantae</taxon>
        <taxon>Streptophyta</taxon>
        <taxon>Embryophyta</taxon>
        <taxon>Tracheophyta</taxon>
        <taxon>Spermatophyta</taxon>
        <taxon>Magnoliopsida</taxon>
        <taxon>eudicotyledons</taxon>
        <taxon>Gunneridae</taxon>
        <taxon>Pentapetalae</taxon>
        <taxon>rosids</taxon>
        <taxon>fabids</taxon>
        <taxon>Malpighiales</taxon>
        <taxon>Salicaceae</taxon>
        <taxon>Flacourtieae</taxon>
        <taxon>Dovyalis</taxon>
    </lineage>
</organism>
<feature type="transmembrane region" description="Helical" evidence="11">
    <location>
        <begin position="719"/>
        <end position="737"/>
    </location>
</feature>
<feature type="transmembrane region" description="Helical" evidence="11">
    <location>
        <begin position="312"/>
        <end position="335"/>
    </location>
</feature>
<dbReference type="InterPro" id="IPR038770">
    <property type="entry name" value="Na+/solute_symporter_sf"/>
</dbReference>
<keyword evidence="6" id="KW-0630">Potassium</keyword>
<dbReference type="Pfam" id="PF00999">
    <property type="entry name" value="Na_H_Exchanger"/>
    <property type="match status" value="3"/>
</dbReference>
<sequence>MRSKGFFHGDSPFDHATPTVLAQLSLSSLLSVLMQYILSPLGESAFISMMLVGFMLGPTLWGDNNSFLSSVYSKKSIHVSGTFAFFGSALYMFMIGIKMDMGMMKRSGKKAGVIGFLTFLFPITLNLIVVEILTSSMEMGPALHDSVYYIAVFQSVTTFHVIVSLLADLKLLNSEVGQLAISSSMVSGAFRRHVLLGAAVLGIVVPHGPPLGSALVNKIESFVSSILMPSYFVFSVAGIDLLSIHCEKVIVISVLGLSSFIGKVLGGMLPALHFKIPPGEAFLLGLVMSSQGVSDVLLLQHGRILHLLDRQMYSIMVINMVFLSGTFTPVIKLLYDKSRHNESFNKRTIQHTGLDMEFRIMTCIYHQDSTPCIIRLLEVSNPTARTPMCCYVVHQVQLAGSLTPLLVYHKPGMNAKCKIKGSSHIINAFRSYEQQNNGNVIVNLFTSISPFATIHEEICRLAVEKRTSVVIIPFHRQWRLHGIQEIAEARSVNRHILAKAPCSVGILVDRGTLSASKNHNIYDIGVIFAHGRDDREALAYGLRMAQHPKVALTVIHLIDPDRTSKPSLDMELDNDIISEFKIETVRKKQHSYRQEFAKDSVELIKVIRSVENSFDLILMGRYHDNLSPMFKGLGEWNESPELGFMGDILTSSDSECQVSLLVVQQHVYRTQDRMNSAKNLLEDSAETVGFALGPTLWGDQNPFLSKVYSKKSIHVSETFAFFGCVLYVFLLGIKLDLGMVKRAGRKPVVIGFLTFLFPVTLNIIMATILTITMEMGPALRDSLYFIAIFQSVTTYHVIVSLLADLKLINSELGQLAISSSMISGTCSWGLALLVLIIEPSSGESKGATAWMVVYALFLAIFIFFFLRPLVIRMIEKTSEGKPVKQGDIFSIFIMILGCAFASEFFGHHVIFGAAALGVAVPHGPPLGSALVNKMESFVSSVLLPSYFVFSVAGVNVLSTHCEVIIVVSMFGVSSFVGKVLGGMLPALYFKMPPAEAFSLGLVMSAQGVSDVLLIQHSKFTNLLDNQTYSIMVINMLLLSGTFTPLIKLLYDPSRGYESCKKRTIQHTSLSMEFRVLACIYHQDSTPCLIRLLEISNPTAKSPMCCYVVHLLQLAGSLSPLLVYHEPGKNIKFEAKDSSHIINAFRLYEQQNHGNVIVNLFTSISPFATIHDEVCRLAAEKRTSLVIIPFHKQWRLHGIEDIVEARSVNRHILAKSPCSIGILVDRGTLSASKSNDTCNIGIIFAHGRDDREALAYGLRMAKHPKVALTVIHLIDPDRTSKPSLDTELDNDIISEFKIETVRKKQHSYRQEFAKDCVELIRMIGSVENSFDLILVGRYHEPFSPLFVGLKEWNEFPELGFLGDMLTSSDSECKVSVLVVQQQVYRTEDRMNSAKNLLEDSAETLQIICESNRGWKDIENLHKREHL</sequence>
<evidence type="ECO:0000313" key="16">
    <source>
        <dbReference type="Proteomes" id="UP001314170"/>
    </source>
</evidence>
<dbReference type="GO" id="GO:0006885">
    <property type="term" value="P:regulation of pH"/>
    <property type="evidence" value="ECO:0007669"/>
    <property type="project" value="UniProtKB-ARBA"/>
</dbReference>
<accession>A0AAV1SLR3</accession>
<feature type="transmembrane region" description="Helical" evidence="11">
    <location>
        <begin position="783"/>
        <end position="803"/>
    </location>
</feature>
<dbReference type="PANTHER" id="PTHR32468">
    <property type="entry name" value="CATION/H + ANTIPORTER"/>
    <property type="match status" value="1"/>
</dbReference>
<feature type="transmembrane region" description="Helical" evidence="11">
    <location>
        <begin position="20"/>
        <end position="38"/>
    </location>
</feature>
<feature type="transmembrane region" description="Helical" evidence="11">
    <location>
        <begin position="221"/>
        <end position="242"/>
    </location>
</feature>
<feature type="transmembrane region" description="Helical" evidence="11">
    <location>
        <begin position="190"/>
        <end position="209"/>
    </location>
</feature>
<feature type="transmembrane region" description="Helical" evidence="11">
    <location>
        <begin position="111"/>
        <end position="134"/>
    </location>
</feature>
<dbReference type="InterPro" id="IPR006153">
    <property type="entry name" value="Cation/H_exchanger_TM"/>
</dbReference>
<feature type="transmembrane region" description="Helical" evidence="11">
    <location>
        <begin position="146"/>
        <end position="169"/>
    </location>
</feature>
<dbReference type="Gene3D" id="3.40.50.12370">
    <property type="match status" value="2"/>
</dbReference>
<feature type="domain" description="Cation/H+ exchanger transmembrane" evidence="12">
    <location>
        <begin position="688"/>
        <end position="1045"/>
    </location>
</feature>
<comment type="caution">
    <text evidence="15">The sequence shown here is derived from an EMBL/GenBank/DDBJ whole genome shotgun (WGS) entry which is preliminary data.</text>
</comment>
<keyword evidence="9 11" id="KW-0472">Membrane</keyword>
<keyword evidence="5 11" id="KW-0812">Transmembrane</keyword>
<name>A0AAV1SLR3_9ROSI</name>
<feature type="transmembrane region" description="Helical" evidence="11">
    <location>
        <begin position="81"/>
        <end position="99"/>
    </location>
</feature>
<evidence type="ECO:0000256" key="7">
    <source>
        <dbReference type="ARBA" id="ARBA00022989"/>
    </source>
</evidence>
<evidence type="ECO:0000256" key="1">
    <source>
        <dbReference type="ARBA" id="ARBA00004141"/>
    </source>
</evidence>
<feature type="transmembrane region" description="Helical" evidence="11">
    <location>
        <begin position="45"/>
        <end position="61"/>
    </location>
</feature>
<proteinExistence type="inferred from homology"/>
<feature type="transmembrane region" description="Helical" evidence="11">
    <location>
        <begin position="891"/>
        <end position="917"/>
    </location>
</feature>
<dbReference type="Gene3D" id="1.20.1530.20">
    <property type="match status" value="3"/>
</dbReference>
<feature type="domain" description="Cation/H+ exchanger transmembrane" evidence="12">
    <location>
        <begin position="193"/>
        <end position="330"/>
    </location>
</feature>
<protein>
    <recommendedName>
        <fullName evidence="17">Cation/H+ exchanger domain-containing protein</fullName>
    </recommendedName>
</protein>
<keyword evidence="8" id="KW-0406">Ion transport</keyword>
<evidence type="ECO:0000259" key="13">
    <source>
        <dbReference type="Pfam" id="PF23256"/>
    </source>
</evidence>
<dbReference type="Proteomes" id="UP001314170">
    <property type="component" value="Unassembled WGS sequence"/>
</dbReference>
<comment type="subcellular location">
    <subcellularLocation>
        <location evidence="1">Membrane</location>
        <topology evidence="1">Multi-pass membrane protein</topology>
    </subcellularLocation>
</comment>
<dbReference type="PANTHER" id="PTHR32468:SF66">
    <property type="entry name" value="CATION_H+ EXCHANGER DOMAIN-CONTAINING PROTEIN"/>
    <property type="match status" value="1"/>
</dbReference>
<dbReference type="FunFam" id="1.20.1530.20:FF:000003">
    <property type="entry name" value="Cation/H(+) antiporter 15"/>
    <property type="match status" value="1"/>
</dbReference>
<dbReference type="GO" id="GO:0006813">
    <property type="term" value="P:potassium ion transport"/>
    <property type="evidence" value="ECO:0007669"/>
    <property type="project" value="UniProtKB-KW"/>
</dbReference>
<keyword evidence="2" id="KW-0813">Transport</keyword>
<evidence type="ECO:0000256" key="2">
    <source>
        <dbReference type="ARBA" id="ARBA00022448"/>
    </source>
</evidence>
<feature type="transmembrane region" description="Helical" evidence="11">
    <location>
        <begin position="281"/>
        <end position="300"/>
    </location>
</feature>
<keyword evidence="4" id="KW-0633">Potassium transport</keyword>
<dbReference type="GO" id="GO:1902600">
    <property type="term" value="P:proton transmembrane transport"/>
    <property type="evidence" value="ECO:0007669"/>
    <property type="project" value="InterPro"/>
</dbReference>
<keyword evidence="16" id="KW-1185">Reference proteome</keyword>
<feature type="transmembrane region" description="Helical" evidence="11">
    <location>
        <begin position="749"/>
        <end position="771"/>
    </location>
</feature>
<feature type="domain" description="Cation/H+ exchanger transmembrane" evidence="12">
    <location>
        <begin position="31"/>
        <end position="186"/>
    </location>
</feature>
<feature type="transmembrane region" description="Helical" evidence="11">
    <location>
        <begin position="964"/>
        <end position="984"/>
    </location>
</feature>
<feature type="transmembrane region" description="Helical" evidence="11">
    <location>
        <begin position="849"/>
        <end position="870"/>
    </location>
</feature>
<keyword evidence="3" id="KW-0050">Antiport</keyword>
<reference evidence="15 16" key="1">
    <citation type="submission" date="2024-01" db="EMBL/GenBank/DDBJ databases">
        <authorList>
            <person name="Waweru B."/>
        </authorList>
    </citation>
    <scope>NUCLEOTIDE SEQUENCE [LARGE SCALE GENOMIC DNA]</scope>
</reference>
<comment type="similarity">
    <text evidence="10">Belongs to the monovalent cation:proton antiporter 2 (CPA2) transporter (TC 2.A.37) family. CHX (TC 2.A.37.4) subfamily.</text>
</comment>
<dbReference type="Pfam" id="PF23259">
    <property type="entry name" value="CHX17_C"/>
    <property type="match status" value="2"/>
</dbReference>
<feature type="domain" description="Cation/H(+) antiporter central" evidence="13">
    <location>
        <begin position="423"/>
        <end position="512"/>
    </location>
</feature>
<evidence type="ECO:0000256" key="9">
    <source>
        <dbReference type="ARBA" id="ARBA00023136"/>
    </source>
</evidence>
<evidence type="ECO:0000256" key="3">
    <source>
        <dbReference type="ARBA" id="ARBA00022449"/>
    </source>
</evidence>
<dbReference type="GO" id="GO:0016020">
    <property type="term" value="C:membrane"/>
    <property type="evidence" value="ECO:0007669"/>
    <property type="project" value="UniProtKB-SubCell"/>
</dbReference>
<evidence type="ECO:0008006" key="17">
    <source>
        <dbReference type="Google" id="ProtNLM"/>
    </source>
</evidence>
<dbReference type="GO" id="GO:0012505">
    <property type="term" value="C:endomembrane system"/>
    <property type="evidence" value="ECO:0007669"/>
    <property type="project" value="TreeGrafter"/>
</dbReference>
<evidence type="ECO:0000256" key="10">
    <source>
        <dbReference type="ARBA" id="ARBA00038341"/>
    </source>
</evidence>
<dbReference type="EMBL" id="CAWUPB010001191">
    <property type="protein sequence ID" value="CAK7351947.1"/>
    <property type="molecule type" value="Genomic_DNA"/>
</dbReference>
<dbReference type="GO" id="GO:0015297">
    <property type="term" value="F:antiporter activity"/>
    <property type="evidence" value="ECO:0007669"/>
    <property type="project" value="UniProtKB-KW"/>
</dbReference>
<evidence type="ECO:0000259" key="12">
    <source>
        <dbReference type="Pfam" id="PF00999"/>
    </source>
</evidence>
<feature type="domain" description="Cation/H(+) antiporter C-terminal" evidence="14">
    <location>
        <begin position="1239"/>
        <end position="1381"/>
    </location>
</feature>
<keyword evidence="7 11" id="KW-1133">Transmembrane helix</keyword>
<feature type="transmembrane region" description="Helical" evidence="11">
    <location>
        <begin position="937"/>
        <end position="957"/>
    </location>
</feature>
<evidence type="ECO:0000256" key="6">
    <source>
        <dbReference type="ARBA" id="ARBA00022958"/>
    </source>
</evidence>
<evidence type="ECO:0000256" key="11">
    <source>
        <dbReference type="SAM" id="Phobius"/>
    </source>
</evidence>
<evidence type="ECO:0000313" key="15">
    <source>
        <dbReference type="EMBL" id="CAK7351947.1"/>
    </source>
</evidence>
<feature type="transmembrane region" description="Helical" evidence="11">
    <location>
        <begin position="815"/>
        <end position="837"/>
    </location>
</feature>